<keyword evidence="2" id="KW-1185">Reference proteome</keyword>
<dbReference type="RefSeq" id="WP_290281399.1">
    <property type="nucleotide sequence ID" value="NZ_JAUFQI010000001.1"/>
</dbReference>
<dbReference type="Gene3D" id="1.20.120.450">
    <property type="entry name" value="dinb family like domain"/>
    <property type="match status" value="1"/>
</dbReference>
<sequence length="166" mass="18711">MNELIKANIAVLEQVMTFVTCCHDETYKGTLPNAPSSIGKHIRHILDHYQCLERGLPTQLINFNDRSRDSQVEFQRPLALESTNHFIVWLQTLVLDKQAIKVISDTELGRPTNVTIESTAERELLYLINHTVHHLAYAALLAKLHGHSVPDSIGVAPSTFNYQKTA</sequence>
<accession>A0ABV7WTX7</accession>
<comment type="caution">
    <text evidence="1">The sequence shown here is derived from an EMBL/GenBank/DDBJ whole genome shotgun (WGS) entry which is preliminary data.</text>
</comment>
<reference evidence="2" key="1">
    <citation type="journal article" date="2019" name="Int. J. Syst. Evol. Microbiol.">
        <title>The Global Catalogue of Microorganisms (GCM) 10K type strain sequencing project: providing services to taxonomists for standard genome sequencing and annotation.</title>
        <authorList>
            <consortium name="The Broad Institute Genomics Platform"/>
            <consortium name="The Broad Institute Genome Sequencing Center for Infectious Disease"/>
            <person name="Wu L."/>
            <person name="Ma J."/>
        </authorList>
    </citation>
    <scope>NUCLEOTIDE SEQUENCE [LARGE SCALE GENOMIC DNA]</scope>
    <source>
        <strain evidence="2">CECT 8288</strain>
    </source>
</reference>
<protein>
    <submittedName>
        <fullName evidence="1">DinB family protein</fullName>
    </submittedName>
</protein>
<organism evidence="1 2">
    <name type="scientific">Reinekea marina</name>
    <dbReference type="NCBI Taxonomy" id="1310421"/>
    <lineage>
        <taxon>Bacteria</taxon>
        <taxon>Pseudomonadati</taxon>
        <taxon>Pseudomonadota</taxon>
        <taxon>Gammaproteobacteria</taxon>
        <taxon>Oceanospirillales</taxon>
        <taxon>Saccharospirillaceae</taxon>
        <taxon>Reinekea</taxon>
    </lineage>
</organism>
<proteinExistence type="predicted"/>
<gene>
    <name evidence="1" type="ORF">ACFOND_11595</name>
</gene>
<dbReference type="Proteomes" id="UP001595710">
    <property type="component" value="Unassembled WGS sequence"/>
</dbReference>
<evidence type="ECO:0000313" key="2">
    <source>
        <dbReference type="Proteomes" id="UP001595710"/>
    </source>
</evidence>
<dbReference type="SUPFAM" id="SSF109854">
    <property type="entry name" value="DinB/YfiT-like putative metalloenzymes"/>
    <property type="match status" value="1"/>
</dbReference>
<dbReference type="InterPro" id="IPR034660">
    <property type="entry name" value="DinB/YfiT-like"/>
</dbReference>
<dbReference type="EMBL" id="JBHRYN010000012">
    <property type="protein sequence ID" value="MFC3702286.1"/>
    <property type="molecule type" value="Genomic_DNA"/>
</dbReference>
<dbReference type="PANTHER" id="PTHR39473:SF1">
    <property type="entry name" value="DINB-LIKE DOMAIN-CONTAINING PROTEIN"/>
    <property type="match status" value="1"/>
</dbReference>
<dbReference type="PANTHER" id="PTHR39473">
    <property type="match status" value="1"/>
</dbReference>
<name>A0ABV7WTX7_9GAMM</name>
<evidence type="ECO:0000313" key="1">
    <source>
        <dbReference type="EMBL" id="MFC3702286.1"/>
    </source>
</evidence>